<organism evidence="1 2">
    <name type="scientific">Devosia soli</name>
    <dbReference type="NCBI Taxonomy" id="361041"/>
    <lineage>
        <taxon>Bacteria</taxon>
        <taxon>Pseudomonadati</taxon>
        <taxon>Pseudomonadota</taxon>
        <taxon>Alphaproteobacteria</taxon>
        <taxon>Hyphomicrobiales</taxon>
        <taxon>Devosiaceae</taxon>
        <taxon>Devosia</taxon>
    </lineage>
</organism>
<dbReference type="InterPro" id="IPR009354">
    <property type="entry name" value="Usg"/>
</dbReference>
<proteinExistence type="predicted"/>
<name>A0A0F5LD45_9HYPH</name>
<dbReference type="STRING" id="361041.VW35_07135"/>
<gene>
    <name evidence="1" type="ORF">VW35_07135</name>
</gene>
<evidence type="ECO:0000313" key="1">
    <source>
        <dbReference type="EMBL" id="KKB80190.1"/>
    </source>
</evidence>
<dbReference type="RefSeq" id="WP_046142254.1">
    <property type="nucleotide sequence ID" value="NZ_LAJG01000014.1"/>
</dbReference>
<dbReference type="AlphaFoldDB" id="A0A0F5LD45"/>
<dbReference type="Pfam" id="PF06233">
    <property type="entry name" value="Usg"/>
    <property type="match status" value="1"/>
</dbReference>
<accession>A0A0F5LD45</accession>
<dbReference type="PATRIC" id="fig|361041.3.peg.755"/>
<reference evidence="1 2" key="1">
    <citation type="submission" date="2015-03" db="EMBL/GenBank/DDBJ databases">
        <authorList>
            <person name="Hassan Y.I."/>
            <person name="Lepp D."/>
            <person name="Zhou T."/>
        </authorList>
    </citation>
    <scope>NUCLEOTIDE SEQUENCE [LARGE SCALE GENOMIC DNA]</scope>
    <source>
        <strain evidence="1 2">GH2-10</strain>
    </source>
</reference>
<protein>
    <recommendedName>
        <fullName evidence="3">Protein usg</fullName>
    </recommendedName>
</protein>
<evidence type="ECO:0000313" key="2">
    <source>
        <dbReference type="Proteomes" id="UP000033514"/>
    </source>
</evidence>
<comment type="caution">
    <text evidence="1">The sequence shown here is derived from an EMBL/GenBank/DDBJ whole genome shotgun (WGS) entry which is preliminary data.</text>
</comment>
<dbReference type="OrthoDB" id="9811054at2"/>
<keyword evidence="2" id="KW-1185">Reference proteome</keyword>
<dbReference type="Proteomes" id="UP000033514">
    <property type="component" value="Unassembled WGS sequence"/>
</dbReference>
<sequence>MADRAFLKQMEGYGLTTAKIHYHLPDQPSLLQIYVWQEYDLAPRFPELKGFLDFWARQIEGRLHSVVVAHSRLIAPMELRNATLVGAIH</sequence>
<evidence type="ECO:0008006" key="3">
    <source>
        <dbReference type="Google" id="ProtNLM"/>
    </source>
</evidence>
<dbReference type="EMBL" id="LAJG01000014">
    <property type="protein sequence ID" value="KKB80190.1"/>
    <property type="molecule type" value="Genomic_DNA"/>
</dbReference>